<evidence type="ECO:0000313" key="2">
    <source>
        <dbReference type="Proteomes" id="UP001177670"/>
    </source>
</evidence>
<dbReference type="Proteomes" id="UP001177670">
    <property type="component" value="Unassembled WGS sequence"/>
</dbReference>
<organism evidence="1 2">
    <name type="scientific">Melipona bicolor</name>
    <dbReference type="NCBI Taxonomy" id="60889"/>
    <lineage>
        <taxon>Eukaryota</taxon>
        <taxon>Metazoa</taxon>
        <taxon>Ecdysozoa</taxon>
        <taxon>Arthropoda</taxon>
        <taxon>Hexapoda</taxon>
        <taxon>Insecta</taxon>
        <taxon>Pterygota</taxon>
        <taxon>Neoptera</taxon>
        <taxon>Endopterygota</taxon>
        <taxon>Hymenoptera</taxon>
        <taxon>Apocrita</taxon>
        <taxon>Aculeata</taxon>
        <taxon>Apoidea</taxon>
        <taxon>Anthophila</taxon>
        <taxon>Apidae</taxon>
        <taxon>Melipona</taxon>
    </lineage>
</organism>
<proteinExistence type="predicted"/>
<dbReference type="EMBL" id="JAHYIQ010000017">
    <property type="protein sequence ID" value="KAK1124796.1"/>
    <property type="molecule type" value="Genomic_DNA"/>
</dbReference>
<accession>A0AA40KLM6</accession>
<comment type="caution">
    <text evidence="1">The sequence shown here is derived from an EMBL/GenBank/DDBJ whole genome shotgun (WGS) entry which is preliminary data.</text>
</comment>
<reference evidence="1" key="1">
    <citation type="submission" date="2021-10" db="EMBL/GenBank/DDBJ databases">
        <title>Melipona bicolor Genome sequencing and assembly.</title>
        <authorList>
            <person name="Araujo N.S."/>
            <person name="Arias M.C."/>
        </authorList>
    </citation>
    <scope>NUCLEOTIDE SEQUENCE</scope>
    <source>
        <strain evidence="1">USP_2M_L1-L4_2017</strain>
        <tissue evidence="1">Whole body</tissue>
    </source>
</reference>
<protein>
    <submittedName>
        <fullName evidence="1">Uncharacterized protein</fullName>
    </submittedName>
</protein>
<sequence>MACTFLLNTLHLTKQVLQGGKGNDYQRLPSEMADKDKHFGNAVANSVCAGDLRAQRVTAMVPFPPERLTWVS</sequence>
<dbReference type="AlphaFoldDB" id="A0AA40KLM6"/>
<gene>
    <name evidence="1" type="ORF">K0M31_006156</name>
</gene>
<evidence type="ECO:0000313" key="1">
    <source>
        <dbReference type="EMBL" id="KAK1124796.1"/>
    </source>
</evidence>
<name>A0AA40KLM6_9HYME</name>
<keyword evidence="2" id="KW-1185">Reference proteome</keyword>